<organism evidence="2 3">
    <name type="scientific">Pseudozyma antarctica (strain T-34)</name>
    <name type="common">Yeast</name>
    <name type="synonym">Candida antarctica</name>
    <dbReference type="NCBI Taxonomy" id="1151754"/>
    <lineage>
        <taxon>Eukaryota</taxon>
        <taxon>Fungi</taxon>
        <taxon>Dikarya</taxon>
        <taxon>Basidiomycota</taxon>
        <taxon>Ustilaginomycotina</taxon>
        <taxon>Ustilaginomycetes</taxon>
        <taxon>Ustilaginales</taxon>
        <taxon>Ustilaginaceae</taxon>
        <taxon>Moesziomyces</taxon>
    </lineage>
</organism>
<feature type="compositionally biased region" description="Low complexity" evidence="1">
    <location>
        <begin position="186"/>
        <end position="206"/>
    </location>
</feature>
<accession>M9M172</accession>
<sequence>MQRTTALESPPSIASPRQPMLMTLSTSASTSSIEASPPKPSSRRLFHDTPTAPTAPCTHTLVSPIATSSHTEAHTPTAAASEGQDVFGKIDHTPLRQETHSTSPLPNSRSFQTGDMLDHVLDPAHFSRLSVGNIIAPERASSKKPPRRLPTDTDSTTASPTPRSRSSAKPRTALTSIAPHNNTTDSTTFAPPKPASTSSPASSDPFSRLHRSSPSAHDLSLHVKHHMAALQHSPQSH</sequence>
<proteinExistence type="predicted"/>
<gene>
    <name evidence="2" type="ORF">PANT_9d00243</name>
</gene>
<feature type="region of interest" description="Disordered" evidence="1">
    <location>
        <begin position="132"/>
        <end position="237"/>
    </location>
</feature>
<feature type="region of interest" description="Disordered" evidence="1">
    <location>
        <begin position="1"/>
        <end position="116"/>
    </location>
</feature>
<dbReference type="Proteomes" id="UP000011976">
    <property type="component" value="Unassembled WGS sequence"/>
</dbReference>
<evidence type="ECO:0000313" key="2">
    <source>
        <dbReference type="EMBL" id="GAC73735.1"/>
    </source>
</evidence>
<feature type="compositionally biased region" description="Polar residues" evidence="1">
    <location>
        <begin position="100"/>
        <end position="113"/>
    </location>
</feature>
<dbReference type="EMBL" id="DF196775">
    <property type="protein sequence ID" value="GAC73735.1"/>
    <property type="molecule type" value="Genomic_DNA"/>
</dbReference>
<feature type="compositionally biased region" description="Polar residues" evidence="1">
    <location>
        <begin position="174"/>
        <end position="185"/>
    </location>
</feature>
<evidence type="ECO:0000313" key="3">
    <source>
        <dbReference type="Proteomes" id="UP000011976"/>
    </source>
</evidence>
<evidence type="ECO:0000256" key="1">
    <source>
        <dbReference type="SAM" id="MobiDB-lite"/>
    </source>
</evidence>
<name>M9M172_PSEA3</name>
<dbReference type="OrthoDB" id="2555316at2759"/>
<feature type="compositionally biased region" description="Low complexity" evidence="1">
    <location>
        <begin position="152"/>
        <end position="173"/>
    </location>
</feature>
<dbReference type="AlphaFoldDB" id="M9M172"/>
<feature type="compositionally biased region" description="Basic and acidic residues" evidence="1">
    <location>
        <begin position="88"/>
        <end position="99"/>
    </location>
</feature>
<protein>
    <submittedName>
        <fullName evidence="2">Uncharacterized protein</fullName>
    </submittedName>
</protein>
<reference evidence="3" key="1">
    <citation type="journal article" date="2013" name="Genome Announc.">
        <title>Genome sequence of the basidiomycetous yeast Pseudozyma antarctica T-34, a producer of the glycolipid biosurfactants mannosylerythritol lipids.</title>
        <authorList>
            <person name="Morita T."/>
            <person name="Koike H."/>
            <person name="Koyama Y."/>
            <person name="Hagiwara H."/>
            <person name="Ito E."/>
            <person name="Fukuoka T."/>
            <person name="Imura T."/>
            <person name="Machida M."/>
            <person name="Kitamoto D."/>
        </authorList>
    </citation>
    <scope>NUCLEOTIDE SEQUENCE [LARGE SCALE GENOMIC DNA]</scope>
    <source>
        <strain evidence="3">T-34</strain>
    </source>
</reference>
<feature type="compositionally biased region" description="Low complexity" evidence="1">
    <location>
        <begin position="25"/>
        <end position="36"/>
    </location>
</feature>